<dbReference type="RefSeq" id="WP_051780289.1">
    <property type="nucleotide sequence ID" value="NZ_BCTH01000029.1"/>
</dbReference>
<reference evidence="1 2" key="1">
    <citation type="journal article" date="2015" name="Genome Announc.">
        <title>Genome Sequence of Mushroom Soft-Rot Pathogen Janthinobacterium agaricidamnosum.</title>
        <authorList>
            <person name="Graupner K."/>
            <person name="Lackner G."/>
            <person name="Hertweck C."/>
        </authorList>
    </citation>
    <scope>NUCLEOTIDE SEQUENCE [LARGE SCALE GENOMIC DNA]</scope>
    <source>
        <strain evidence="2">NBRC 102515 / DSM 9628</strain>
    </source>
</reference>
<organism evidence="1 2">
    <name type="scientific">Janthinobacterium agaricidamnosum NBRC 102515 = DSM 9628</name>
    <dbReference type="NCBI Taxonomy" id="1349767"/>
    <lineage>
        <taxon>Bacteria</taxon>
        <taxon>Pseudomonadati</taxon>
        <taxon>Pseudomonadota</taxon>
        <taxon>Betaproteobacteria</taxon>
        <taxon>Burkholderiales</taxon>
        <taxon>Oxalobacteraceae</taxon>
        <taxon>Janthinobacterium</taxon>
    </lineage>
</organism>
<dbReference type="PATRIC" id="fig|1349767.4.peg.2702"/>
<accession>W0V2X5</accession>
<sequence length="163" mass="18357">MVQKTLQQLLPKHFGMPGNSWRYALASDYGYCSPLLQGIEFENDWVTIHECNIRIRAGYAWDGCSPCFSVLGLFYLGTPDGAQHLGLPATYHASLVHDALCQWRTEIPVTRDVSIAIFHQLMKDVKFPLAGLYAAAVFLFGPRRFFTPPACSQEAAEPRHLRQ</sequence>
<evidence type="ECO:0000313" key="2">
    <source>
        <dbReference type="Proteomes" id="UP000027604"/>
    </source>
</evidence>
<keyword evidence="2" id="KW-1185">Reference proteome</keyword>
<gene>
    <name evidence="1" type="ORF">GJA_966</name>
</gene>
<dbReference type="AlphaFoldDB" id="W0V2X5"/>
<protein>
    <submittedName>
        <fullName evidence="1">Uncharacterized domain protein</fullName>
    </submittedName>
</protein>
<dbReference type="HOGENOM" id="CLU_137887_0_0_4"/>
<name>W0V2X5_9BURK</name>
<dbReference type="EMBL" id="HG322949">
    <property type="protein sequence ID" value="CDG81622.1"/>
    <property type="molecule type" value="Genomic_DNA"/>
</dbReference>
<dbReference type="eggNOG" id="ENOG5034BHW">
    <property type="taxonomic scope" value="Bacteria"/>
</dbReference>
<dbReference type="KEGG" id="jag:GJA_966"/>
<dbReference type="Proteomes" id="UP000027604">
    <property type="component" value="Chromosome I"/>
</dbReference>
<dbReference type="OrthoDB" id="8706764at2"/>
<proteinExistence type="predicted"/>
<evidence type="ECO:0000313" key="1">
    <source>
        <dbReference type="EMBL" id="CDG81622.1"/>
    </source>
</evidence>